<keyword evidence="4 14" id="KW-0436">Ligase</keyword>
<evidence type="ECO:0000256" key="12">
    <source>
        <dbReference type="ARBA" id="ARBA00034005"/>
    </source>
</evidence>
<dbReference type="InterPro" id="IPR013839">
    <property type="entry name" value="DNAligase_adenylation"/>
</dbReference>
<dbReference type="Proteomes" id="UP000000925">
    <property type="component" value="Chromosome"/>
</dbReference>
<evidence type="ECO:0000313" key="17">
    <source>
        <dbReference type="EMBL" id="ADE54169.1"/>
    </source>
</evidence>
<dbReference type="PANTHER" id="PTHR23389">
    <property type="entry name" value="CHROMOSOME TRANSMISSION FIDELITY FACTOR 18"/>
    <property type="match status" value="1"/>
</dbReference>
<dbReference type="InterPro" id="IPR013840">
    <property type="entry name" value="DNAligase_N"/>
</dbReference>
<dbReference type="InterPro" id="IPR033136">
    <property type="entry name" value="DNA_ligase_CS"/>
</dbReference>
<dbReference type="Pfam" id="PF03120">
    <property type="entry name" value="OB_DNA_ligase"/>
    <property type="match status" value="1"/>
</dbReference>
<dbReference type="CDD" id="cd00114">
    <property type="entry name" value="LIGANc"/>
    <property type="match status" value="1"/>
</dbReference>
<evidence type="ECO:0000256" key="2">
    <source>
        <dbReference type="ARBA" id="ARBA00012722"/>
    </source>
</evidence>
<dbReference type="GO" id="GO:0006281">
    <property type="term" value="P:DNA repair"/>
    <property type="evidence" value="ECO:0007669"/>
    <property type="project" value="UniProtKB-KW"/>
</dbReference>
<dbReference type="InterPro" id="IPR010994">
    <property type="entry name" value="RuvA_2-like"/>
</dbReference>
<evidence type="ECO:0000256" key="15">
    <source>
        <dbReference type="RuleBase" id="RU000618"/>
    </source>
</evidence>
<evidence type="ECO:0000256" key="14">
    <source>
        <dbReference type="HAMAP-Rule" id="MF_01588"/>
    </source>
</evidence>
<dbReference type="PIRSF" id="PIRSF001604">
    <property type="entry name" value="LigA"/>
    <property type="match status" value="1"/>
</dbReference>
<evidence type="ECO:0000256" key="8">
    <source>
        <dbReference type="ARBA" id="ARBA00022833"/>
    </source>
</evidence>
<dbReference type="Gene3D" id="3.30.470.30">
    <property type="entry name" value="DNA ligase/mRNA capping enzyme"/>
    <property type="match status" value="1"/>
</dbReference>
<dbReference type="CDD" id="cd17748">
    <property type="entry name" value="BRCT_DNA_ligase_like"/>
    <property type="match status" value="1"/>
</dbReference>
<dbReference type="InterPro" id="IPR041663">
    <property type="entry name" value="DisA/LigA_HHH"/>
</dbReference>
<dbReference type="InterPro" id="IPR036420">
    <property type="entry name" value="BRCT_dom_sf"/>
</dbReference>
<evidence type="ECO:0000256" key="13">
    <source>
        <dbReference type="ARBA" id="ARBA00060881"/>
    </source>
</evidence>
<keyword evidence="10 14" id="KW-0520">NAD</keyword>
<dbReference type="InterPro" id="IPR001679">
    <property type="entry name" value="DNA_ligase"/>
</dbReference>
<evidence type="ECO:0000256" key="11">
    <source>
        <dbReference type="ARBA" id="ARBA00023204"/>
    </source>
</evidence>
<dbReference type="EMBL" id="CP001998">
    <property type="protein sequence ID" value="ADE54169.1"/>
    <property type="molecule type" value="Genomic_DNA"/>
</dbReference>
<dbReference type="InterPro" id="IPR004150">
    <property type="entry name" value="NAD_DNA_ligase_OB"/>
</dbReference>
<evidence type="ECO:0000256" key="5">
    <source>
        <dbReference type="ARBA" id="ARBA00022705"/>
    </source>
</evidence>
<evidence type="ECO:0000256" key="6">
    <source>
        <dbReference type="ARBA" id="ARBA00022723"/>
    </source>
</evidence>
<dbReference type="SMART" id="SM00278">
    <property type="entry name" value="HhH1"/>
    <property type="match status" value="3"/>
</dbReference>
<dbReference type="NCBIfam" id="TIGR00575">
    <property type="entry name" value="dnlj"/>
    <property type="match status" value="1"/>
</dbReference>
<keyword evidence="8 14" id="KW-0862">Zinc</keyword>
<feature type="binding site" evidence="14">
    <location>
        <position position="218"/>
    </location>
    <ligand>
        <name>NAD(+)</name>
        <dbReference type="ChEBI" id="CHEBI:57540"/>
    </ligand>
</feature>
<evidence type="ECO:0000256" key="4">
    <source>
        <dbReference type="ARBA" id="ARBA00022598"/>
    </source>
</evidence>
<name>D5EIA3_CORAD</name>
<dbReference type="PROSITE" id="PS50172">
    <property type="entry name" value="BRCT"/>
    <property type="match status" value="1"/>
</dbReference>
<keyword evidence="5 14" id="KW-0235">DNA replication</keyword>
<comment type="caution">
    <text evidence="14">Lacks conserved residue(s) required for the propagation of feature annotation.</text>
</comment>
<dbReference type="SUPFAM" id="SSF56091">
    <property type="entry name" value="DNA ligase/mRNA capping enzyme, catalytic domain"/>
    <property type="match status" value="1"/>
</dbReference>
<feature type="binding site" evidence="14">
    <location>
        <begin position="129"/>
        <end position="130"/>
    </location>
    <ligand>
        <name>NAD(+)</name>
        <dbReference type="ChEBI" id="CHEBI:57540"/>
    </ligand>
</feature>
<dbReference type="HAMAP" id="MF_01588">
    <property type="entry name" value="DNA_ligase_A"/>
    <property type="match status" value="1"/>
</dbReference>
<evidence type="ECO:0000259" key="16">
    <source>
        <dbReference type="PROSITE" id="PS50172"/>
    </source>
</evidence>
<dbReference type="SUPFAM" id="SSF52113">
    <property type="entry name" value="BRCT domain"/>
    <property type="match status" value="1"/>
</dbReference>
<dbReference type="NCBIfam" id="NF005932">
    <property type="entry name" value="PRK07956.1"/>
    <property type="match status" value="1"/>
</dbReference>
<dbReference type="GO" id="GO:0005829">
    <property type="term" value="C:cytosol"/>
    <property type="evidence" value="ECO:0007669"/>
    <property type="project" value="TreeGrafter"/>
</dbReference>
<dbReference type="STRING" id="583355.Caka_1148"/>
<dbReference type="Gene3D" id="1.10.150.20">
    <property type="entry name" value="5' to 3' exonuclease, C-terminal subdomain"/>
    <property type="match status" value="2"/>
</dbReference>
<reference evidence="17 18" key="1">
    <citation type="journal article" date="2010" name="Stand. Genomic Sci.">
        <title>Complete genome sequence of Coraliomargarita akajimensis type strain (04OKA010-24).</title>
        <authorList>
            <person name="Mavromatis K."/>
            <person name="Abt B."/>
            <person name="Brambilla E."/>
            <person name="Lapidus A."/>
            <person name="Copeland A."/>
            <person name="Deshpande S."/>
            <person name="Nolan M."/>
            <person name="Lucas S."/>
            <person name="Tice H."/>
            <person name="Cheng J.F."/>
            <person name="Han C."/>
            <person name="Detter J.C."/>
            <person name="Woyke T."/>
            <person name="Goodwin L."/>
            <person name="Pitluck S."/>
            <person name="Held B."/>
            <person name="Brettin T."/>
            <person name="Tapia R."/>
            <person name="Ivanova N."/>
            <person name="Mikhailova N."/>
            <person name="Pati A."/>
            <person name="Liolios K."/>
            <person name="Chen A."/>
            <person name="Palaniappan K."/>
            <person name="Land M."/>
            <person name="Hauser L."/>
            <person name="Chang Y.J."/>
            <person name="Jeffries C.D."/>
            <person name="Rohde M."/>
            <person name="Goker M."/>
            <person name="Bristow J."/>
            <person name="Eisen J.A."/>
            <person name="Markowitz V."/>
            <person name="Hugenholtz P."/>
            <person name="Klenk H.P."/>
            <person name="Kyrpides N.C."/>
        </authorList>
    </citation>
    <scope>NUCLEOTIDE SEQUENCE [LARGE SCALE GENOMIC DNA]</scope>
    <source>
        <strain evidence="18">DSM 45221 / IAM 15411 / JCM 23193 / KCTC 12865</strain>
    </source>
</reference>
<keyword evidence="9 14" id="KW-0460">Magnesium</keyword>
<dbReference type="InterPro" id="IPR018239">
    <property type="entry name" value="DNA_ligase_AS"/>
</dbReference>
<dbReference type="FunFam" id="1.10.150.20:FF:000007">
    <property type="entry name" value="DNA ligase"/>
    <property type="match status" value="1"/>
</dbReference>
<dbReference type="Pfam" id="PF00533">
    <property type="entry name" value="BRCT"/>
    <property type="match status" value="1"/>
</dbReference>
<dbReference type="EC" id="6.5.1.2" evidence="2 14"/>
<dbReference type="Gene3D" id="3.40.50.10190">
    <property type="entry name" value="BRCT domain"/>
    <property type="match status" value="1"/>
</dbReference>
<dbReference type="InterPro" id="IPR003583">
    <property type="entry name" value="Hlx-hairpin-Hlx_DNA-bd_motif"/>
</dbReference>
<dbReference type="SUPFAM" id="SSF47781">
    <property type="entry name" value="RuvA domain 2-like"/>
    <property type="match status" value="1"/>
</dbReference>
<comment type="catalytic activity">
    <reaction evidence="12 14 15">
        <text>NAD(+) + (deoxyribonucleotide)n-3'-hydroxyl + 5'-phospho-(deoxyribonucleotide)m = (deoxyribonucleotide)n+m + AMP + beta-nicotinamide D-nucleotide.</text>
        <dbReference type="EC" id="6.5.1.2"/>
    </reaction>
</comment>
<dbReference type="GO" id="GO:0046872">
    <property type="term" value="F:metal ion binding"/>
    <property type="evidence" value="ECO:0007669"/>
    <property type="project" value="UniProtKB-KW"/>
</dbReference>
<organism evidence="17 18">
    <name type="scientific">Coraliomargarita akajimensis (strain DSM 45221 / IAM 15411 / JCM 23193 / KCTC 12865 / 04OKA010-24)</name>
    <dbReference type="NCBI Taxonomy" id="583355"/>
    <lineage>
        <taxon>Bacteria</taxon>
        <taxon>Pseudomonadati</taxon>
        <taxon>Verrucomicrobiota</taxon>
        <taxon>Opitutia</taxon>
        <taxon>Puniceicoccales</taxon>
        <taxon>Coraliomargaritaceae</taxon>
        <taxon>Coraliomargarita</taxon>
    </lineage>
</organism>
<comment type="function">
    <text evidence="1 14">DNA ligase that catalyzes the formation of phosphodiester linkages between 5'-phosphoryl and 3'-hydroxyl groups in double-stranded DNA using NAD as a coenzyme and as the energy source for the reaction. It is essential for DNA replication and repair of damaged DNA.</text>
</comment>
<feature type="binding site" evidence="14">
    <location>
        <position position="335"/>
    </location>
    <ligand>
        <name>NAD(+)</name>
        <dbReference type="ChEBI" id="CHEBI:57540"/>
    </ligand>
</feature>
<comment type="similarity">
    <text evidence="13 14">Belongs to the NAD-dependent DNA ligase family. LigA subfamily.</text>
</comment>
<keyword evidence="11 14" id="KW-0234">DNA repair</keyword>
<protein>
    <recommendedName>
        <fullName evidence="3 14">DNA ligase</fullName>
        <ecNumber evidence="2 14">6.5.1.2</ecNumber>
    </recommendedName>
    <alternativeName>
        <fullName evidence="14">Polydeoxyribonucleotide synthase [NAD(+)]</fullName>
    </alternativeName>
</protein>
<feature type="binding site" evidence="14">
    <location>
        <position position="183"/>
    </location>
    <ligand>
        <name>NAD(+)</name>
        <dbReference type="ChEBI" id="CHEBI:57540"/>
    </ligand>
</feature>
<dbReference type="Pfam" id="PF12826">
    <property type="entry name" value="HHH_2"/>
    <property type="match status" value="1"/>
</dbReference>
<dbReference type="SMART" id="SM00532">
    <property type="entry name" value="LIGANc"/>
    <property type="match status" value="1"/>
</dbReference>
<feature type="active site" description="N6-AMP-lysine intermediate" evidence="14">
    <location>
        <position position="162"/>
    </location>
</feature>
<comment type="cofactor">
    <cofactor evidence="14">
        <name>Mg(2+)</name>
        <dbReference type="ChEBI" id="CHEBI:18420"/>
    </cofactor>
    <cofactor evidence="14">
        <name>Mn(2+)</name>
        <dbReference type="ChEBI" id="CHEBI:29035"/>
    </cofactor>
</comment>
<dbReference type="Gene3D" id="1.10.287.610">
    <property type="entry name" value="Helix hairpin bin"/>
    <property type="match status" value="1"/>
</dbReference>
<dbReference type="Gene3D" id="2.40.50.140">
    <property type="entry name" value="Nucleic acid-binding proteins"/>
    <property type="match status" value="1"/>
</dbReference>
<dbReference type="KEGG" id="caa:Caka_1148"/>
<dbReference type="FunFam" id="2.40.50.140:FF:000012">
    <property type="entry name" value="DNA ligase"/>
    <property type="match status" value="1"/>
</dbReference>
<feature type="domain" description="BRCT" evidence="16">
    <location>
        <begin position="634"/>
        <end position="711"/>
    </location>
</feature>
<evidence type="ECO:0000256" key="1">
    <source>
        <dbReference type="ARBA" id="ARBA00004067"/>
    </source>
</evidence>
<keyword evidence="14" id="KW-0464">Manganese</keyword>
<proteinExistence type="inferred from homology"/>
<dbReference type="PROSITE" id="PS01056">
    <property type="entry name" value="DNA_LIGASE_N2"/>
    <property type="match status" value="1"/>
</dbReference>
<keyword evidence="6 14" id="KW-0479">Metal-binding</keyword>
<dbReference type="SUPFAM" id="SSF50249">
    <property type="entry name" value="Nucleic acid-binding proteins"/>
    <property type="match status" value="1"/>
</dbReference>
<dbReference type="HOGENOM" id="CLU_007764_2_1_0"/>
<dbReference type="GO" id="GO:0003911">
    <property type="term" value="F:DNA ligase (NAD+) activity"/>
    <property type="evidence" value="ECO:0007669"/>
    <property type="project" value="UniProtKB-UniRule"/>
</dbReference>
<dbReference type="InterPro" id="IPR001357">
    <property type="entry name" value="BRCT_dom"/>
</dbReference>
<evidence type="ECO:0000313" key="18">
    <source>
        <dbReference type="Proteomes" id="UP000000925"/>
    </source>
</evidence>
<dbReference type="eggNOG" id="COG0272">
    <property type="taxonomic scope" value="Bacteria"/>
</dbReference>
<dbReference type="PANTHER" id="PTHR23389:SF9">
    <property type="entry name" value="DNA LIGASE"/>
    <property type="match status" value="1"/>
</dbReference>
<dbReference type="PROSITE" id="PS01055">
    <property type="entry name" value="DNA_LIGASE_N1"/>
    <property type="match status" value="1"/>
</dbReference>
<evidence type="ECO:0000256" key="10">
    <source>
        <dbReference type="ARBA" id="ARBA00023027"/>
    </source>
</evidence>
<feature type="binding site" evidence="14">
    <location>
        <position position="160"/>
    </location>
    <ligand>
        <name>NAD(+)</name>
        <dbReference type="ChEBI" id="CHEBI:57540"/>
    </ligand>
</feature>
<feature type="binding site" evidence="14">
    <location>
        <begin position="80"/>
        <end position="84"/>
    </location>
    <ligand>
        <name>NAD(+)</name>
        <dbReference type="ChEBI" id="CHEBI:57540"/>
    </ligand>
</feature>
<keyword evidence="18" id="KW-1185">Reference proteome</keyword>
<dbReference type="Pfam" id="PF01653">
    <property type="entry name" value="DNA_ligase_aden"/>
    <property type="match status" value="1"/>
</dbReference>
<evidence type="ECO:0000256" key="7">
    <source>
        <dbReference type="ARBA" id="ARBA00022763"/>
    </source>
</evidence>
<dbReference type="FunFam" id="1.10.150.20:FF:000006">
    <property type="entry name" value="DNA ligase"/>
    <property type="match status" value="1"/>
</dbReference>
<dbReference type="AlphaFoldDB" id="D5EIA3"/>
<dbReference type="GO" id="GO:0006260">
    <property type="term" value="P:DNA replication"/>
    <property type="evidence" value="ECO:0007669"/>
    <property type="project" value="UniProtKB-KW"/>
</dbReference>
<dbReference type="GO" id="GO:0003677">
    <property type="term" value="F:DNA binding"/>
    <property type="evidence" value="ECO:0007669"/>
    <property type="project" value="InterPro"/>
</dbReference>
<evidence type="ECO:0000256" key="9">
    <source>
        <dbReference type="ARBA" id="ARBA00022842"/>
    </source>
</evidence>
<dbReference type="Pfam" id="PF14520">
    <property type="entry name" value="HHH_5"/>
    <property type="match status" value="1"/>
</dbReference>
<gene>
    <name evidence="14" type="primary">ligA</name>
    <name evidence="17" type="ordered locus">Caka_1148</name>
</gene>
<keyword evidence="7 14" id="KW-0227">DNA damage</keyword>
<evidence type="ECO:0000256" key="3">
    <source>
        <dbReference type="ARBA" id="ARBA00013308"/>
    </source>
</evidence>
<dbReference type="InterPro" id="IPR012340">
    <property type="entry name" value="NA-bd_OB-fold"/>
</dbReference>
<feature type="binding site" evidence="14">
    <location>
        <position position="359"/>
    </location>
    <ligand>
        <name>NAD(+)</name>
        <dbReference type="ChEBI" id="CHEBI:57540"/>
    </ligand>
</feature>
<accession>D5EIA3</accession>
<dbReference type="SMART" id="SM00292">
    <property type="entry name" value="BRCT"/>
    <property type="match status" value="1"/>
</dbReference>
<sequence>MYWEVFLCLETGNGVLAAVASLCFCEIVFPSKAHKILHITPPLAIFSVMPAPDKEIAQLRAAIEKHDRLYYKKAQPEIDDQAYDRLKARLTALESQNPELDFGSSPTQTVGDDRLESFESYVHRKPMLSLDNTYNRDELIDFGKRLEKRFPNQALNFLVEPKIDGVAVSLTYEEGQFIRAVSRGNGSEGDDITQNVRHIEGLPLQIEEAPDILEVRGEIYMRHSEFERINAVREAAGEPLYANPRNLAAGTIKLLNPNEARARRLDIVLYGIGACEPQNYFVRQTEIQQRLKEWHFPVLEKYWLSSNIVEAWASIEELDSRRQRFTYPTDGAVVKLDDFALQQQAGFTSKAPRWAIAYKFEAERAETLLKEISLQIGRTGAVTPVAILEPVQLAGTTVSRATLHNEDEIRRKDIRPGDTVLVQKAGEIIPQVLGVNISKRPADSTTFDFAQHLSSLGIDAERDPGEAVWRIVSKHDPIRQQRALQHFASRTCMDIENLGTAVVEQLVSRGLARTVADLYQLQLDDFLQLEKFAEKSAQNLVEALEASKQRPVWQLIHGLGIPHVGKQSAKDLEAHFESLDALARASEEQLEAIDGIGSIMAQSIHAWFEDSENAELLDRLRTYGLNFRSQRSEPTGGALAGKTVVLTGTLPTMTRNEATALIEAAGGRTSSSVSKKTDYLLTGEAAGSKYTKAEKLGVPILDEDAFRALIG</sequence>